<gene>
    <name evidence="1" type="ORF">HII31_00360</name>
</gene>
<keyword evidence="2" id="KW-1185">Reference proteome</keyword>
<proteinExistence type="predicted"/>
<sequence>MIVAVPNWHRPYEQPLQLEYGCHFDGSVKARDAYQPDSPECDRFERHTRVEFSEWMQSTKEVDASLGYVKALTGLAHFEGTKATPPYFAITMYAKSDYGVLRSKVLELARVHYPEIEEPIIRFYRGFYDVDL</sequence>
<name>A0A8H6RYN6_9PEZI</name>
<accession>A0A8H6RYN6</accession>
<dbReference type="EMBL" id="JABCIY010000001">
    <property type="protein sequence ID" value="KAF7198621.1"/>
    <property type="molecule type" value="Genomic_DNA"/>
</dbReference>
<protein>
    <submittedName>
        <fullName evidence="1">Uncharacterized protein</fullName>
    </submittedName>
</protein>
<reference evidence="1" key="1">
    <citation type="submission" date="2020-04" db="EMBL/GenBank/DDBJ databases">
        <title>Draft genome resource of the tomato pathogen Pseudocercospora fuligena.</title>
        <authorList>
            <person name="Zaccaron A."/>
        </authorList>
    </citation>
    <scope>NUCLEOTIDE SEQUENCE</scope>
    <source>
        <strain evidence="1">PF001</strain>
    </source>
</reference>
<dbReference type="Proteomes" id="UP000660729">
    <property type="component" value="Unassembled WGS sequence"/>
</dbReference>
<evidence type="ECO:0000313" key="2">
    <source>
        <dbReference type="Proteomes" id="UP000660729"/>
    </source>
</evidence>
<dbReference type="AlphaFoldDB" id="A0A8H6RYN6"/>
<evidence type="ECO:0000313" key="1">
    <source>
        <dbReference type="EMBL" id="KAF7198621.1"/>
    </source>
</evidence>
<comment type="caution">
    <text evidence="1">The sequence shown here is derived from an EMBL/GenBank/DDBJ whole genome shotgun (WGS) entry which is preliminary data.</text>
</comment>
<organism evidence="1 2">
    <name type="scientific">Pseudocercospora fuligena</name>
    <dbReference type="NCBI Taxonomy" id="685502"/>
    <lineage>
        <taxon>Eukaryota</taxon>
        <taxon>Fungi</taxon>
        <taxon>Dikarya</taxon>
        <taxon>Ascomycota</taxon>
        <taxon>Pezizomycotina</taxon>
        <taxon>Dothideomycetes</taxon>
        <taxon>Dothideomycetidae</taxon>
        <taxon>Mycosphaerellales</taxon>
        <taxon>Mycosphaerellaceae</taxon>
        <taxon>Pseudocercospora</taxon>
    </lineage>
</organism>